<proteinExistence type="inferred from homology"/>
<accession>A0A0N0GQS8</accession>
<dbReference type="InterPro" id="IPR000515">
    <property type="entry name" value="MetI-like"/>
</dbReference>
<feature type="transmembrane region" description="Helical" evidence="7">
    <location>
        <begin position="87"/>
        <end position="107"/>
    </location>
</feature>
<evidence type="ECO:0000256" key="5">
    <source>
        <dbReference type="ARBA" id="ARBA00022989"/>
    </source>
</evidence>
<evidence type="ECO:0000256" key="3">
    <source>
        <dbReference type="ARBA" id="ARBA00022475"/>
    </source>
</evidence>
<dbReference type="AlphaFoldDB" id="A0A0N0GQS8"/>
<evidence type="ECO:0000256" key="6">
    <source>
        <dbReference type="ARBA" id="ARBA00023136"/>
    </source>
</evidence>
<keyword evidence="6 7" id="KW-0472">Membrane</keyword>
<dbReference type="PATRIC" id="fig|857265.3.peg.26"/>
<dbReference type="FunFam" id="1.10.3720.10:FF:000003">
    <property type="entry name" value="Aliphatic sulfonate ABC transporter permease"/>
    <property type="match status" value="1"/>
</dbReference>
<comment type="similarity">
    <text evidence="7">Belongs to the binding-protein-dependent transport system permease family.</text>
</comment>
<dbReference type="Proteomes" id="UP000037939">
    <property type="component" value="Unassembled WGS sequence"/>
</dbReference>
<evidence type="ECO:0000313" key="9">
    <source>
        <dbReference type="EMBL" id="KPC55018.1"/>
    </source>
</evidence>
<comment type="subcellular location">
    <subcellularLocation>
        <location evidence="1 7">Cell membrane</location>
        <topology evidence="1 7">Multi-pass membrane protein</topology>
    </subcellularLocation>
</comment>
<gene>
    <name evidence="9" type="primary">ssuC_1</name>
    <name evidence="9" type="ORF">WG78_00125</name>
</gene>
<sequence>MSLSLPQTGLPNSSAAPRWRIQARHFSGLSRFASPLVLLVIWEVASRTGLLPAHIIAAPTSIVSTFADMVASGELPRHLWVSLARVAKGLALSITLGTVLALVAGLSRKGELIVDAPLQMLRTLPFLALVPLFILWFGIGEAPKLALITFGTIFPVYLNLYSGIRSIDSKLIEAGISLGLSRSELITHVILPGALPSFLVGLRYALGIGWLSLVVVEQINATEGIGYLVGSARDFMRTDIIVVCLLVYSLLGLLTDALVRLIERHALAWRPSFLRS</sequence>
<dbReference type="PANTHER" id="PTHR30151">
    <property type="entry name" value="ALKANE SULFONATE ABC TRANSPORTER-RELATED, MEMBRANE SUBUNIT"/>
    <property type="match status" value="1"/>
</dbReference>
<keyword evidence="2 7" id="KW-0813">Transport</keyword>
<dbReference type="RefSeq" id="WP_053936159.1">
    <property type="nucleotide sequence ID" value="NZ_LAQT01000001.1"/>
</dbReference>
<keyword evidence="3" id="KW-1003">Cell membrane</keyword>
<dbReference type="STRING" id="857265.WG78_00125"/>
<evidence type="ECO:0000256" key="1">
    <source>
        <dbReference type="ARBA" id="ARBA00004651"/>
    </source>
</evidence>
<keyword evidence="4 7" id="KW-0812">Transmembrane</keyword>
<dbReference type="Gene3D" id="1.10.3720.10">
    <property type="entry name" value="MetI-like"/>
    <property type="match status" value="1"/>
</dbReference>
<evidence type="ECO:0000313" key="10">
    <source>
        <dbReference type="Proteomes" id="UP000037939"/>
    </source>
</evidence>
<dbReference type="PANTHER" id="PTHR30151:SF38">
    <property type="entry name" value="ALIPHATIC SULFONATES TRANSPORT PERMEASE PROTEIN SSUC-RELATED"/>
    <property type="match status" value="1"/>
</dbReference>
<dbReference type="EMBL" id="LAQT01000001">
    <property type="protein sequence ID" value="KPC55018.1"/>
    <property type="molecule type" value="Genomic_DNA"/>
</dbReference>
<protein>
    <submittedName>
        <fullName evidence="9">Putative aliphatic sulfonates transport permease protein SsuC</fullName>
    </submittedName>
</protein>
<evidence type="ECO:0000256" key="4">
    <source>
        <dbReference type="ARBA" id="ARBA00022692"/>
    </source>
</evidence>
<feature type="transmembrane region" description="Helical" evidence="7">
    <location>
        <begin position="145"/>
        <end position="164"/>
    </location>
</feature>
<evidence type="ECO:0000259" key="8">
    <source>
        <dbReference type="PROSITE" id="PS50928"/>
    </source>
</evidence>
<dbReference type="OrthoDB" id="8138334at2"/>
<dbReference type="Pfam" id="PF00528">
    <property type="entry name" value="BPD_transp_1"/>
    <property type="match status" value="1"/>
</dbReference>
<dbReference type="SUPFAM" id="SSF161098">
    <property type="entry name" value="MetI-like"/>
    <property type="match status" value="1"/>
</dbReference>
<feature type="transmembrane region" description="Helical" evidence="7">
    <location>
        <begin position="119"/>
        <end position="139"/>
    </location>
</feature>
<dbReference type="InterPro" id="IPR035906">
    <property type="entry name" value="MetI-like_sf"/>
</dbReference>
<keyword evidence="10" id="KW-1185">Reference proteome</keyword>
<evidence type="ECO:0000256" key="7">
    <source>
        <dbReference type="RuleBase" id="RU363032"/>
    </source>
</evidence>
<organism evidence="9 10">
    <name type="scientific">Amantichitinum ursilacus</name>
    <dbReference type="NCBI Taxonomy" id="857265"/>
    <lineage>
        <taxon>Bacteria</taxon>
        <taxon>Pseudomonadati</taxon>
        <taxon>Pseudomonadota</taxon>
        <taxon>Betaproteobacteria</taxon>
        <taxon>Neisseriales</taxon>
        <taxon>Chitinibacteraceae</taxon>
        <taxon>Amantichitinum</taxon>
    </lineage>
</organism>
<reference evidence="9 10" key="1">
    <citation type="submission" date="2015-07" db="EMBL/GenBank/DDBJ databases">
        <title>Draft genome sequence of the Amantichitinum ursilacus IGB-41, a new chitin-degrading bacterium.</title>
        <authorList>
            <person name="Kirstahler P."/>
            <person name="Guenther M."/>
            <person name="Grumaz C."/>
            <person name="Rupp S."/>
            <person name="Zibek S."/>
            <person name="Sohn K."/>
        </authorList>
    </citation>
    <scope>NUCLEOTIDE SEQUENCE [LARGE SCALE GENOMIC DNA]</scope>
    <source>
        <strain evidence="9 10">IGB-41</strain>
    </source>
</reference>
<keyword evidence="5 7" id="KW-1133">Transmembrane helix</keyword>
<evidence type="ECO:0000256" key="2">
    <source>
        <dbReference type="ARBA" id="ARBA00022448"/>
    </source>
</evidence>
<dbReference type="PROSITE" id="PS50928">
    <property type="entry name" value="ABC_TM1"/>
    <property type="match status" value="1"/>
</dbReference>
<dbReference type="GO" id="GO:0042918">
    <property type="term" value="P:alkanesulfonate transmembrane transport"/>
    <property type="evidence" value="ECO:0007669"/>
    <property type="project" value="UniProtKB-ARBA"/>
</dbReference>
<dbReference type="GO" id="GO:0005886">
    <property type="term" value="C:plasma membrane"/>
    <property type="evidence" value="ECO:0007669"/>
    <property type="project" value="UniProtKB-SubCell"/>
</dbReference>
<feature type="transmembrane region" description="Helical" evidence="7">
    <location>
        <begin position="240"/>
        <end position="262"/>
    </location>
</feature>
<name>A0A0N0GQS8_9NEIS</name>
<comment type="caution">
    <text evidence="9">The sequence shown here is derived from an EMBL/GenBank/DDBJ whole genome shotgun (WGS) entry which is preliminary data.</text>
</comment>
<feature type="transmembrane region" description="Helical" evidence="7">
    <location>
        <begin position="185"/>
        <end position="206"/>
    </location>
</feature>
<feature type="domain" description="ABC transmembrane type-1" evidence="8">
    <location>
        <begin position="79"/>
        <end position="259"/>
    </location>
</feature>
<dbReference type="CDD" id="cd06261">
    <property type="entry name" value="TM_PBP2"/>
    <property type="match status" value="1"/>
</dbReference>